<organism evidence="5 6">
    <name type="scientific">Trifolium pratense</name>
    <name type="common">Red clover</name>
    <dbReference type="NCBI Taxonomy" id="57577"/>
    <lineage>
        <taxon>Eukaryota</taxon>
        <taxon>Viridiplantae</taxon>
        <taxon>Streptophyta</taxon>
        <taxon>Embryophyta</taxon>
        <taxon>Tracheophyta</taxon>
        <taxon>Spermatophyta</taxon>
        <taxon>Magnoliopsida</taxon>
        <taxon>eudicotyledons</taxon>
        <taxon>Gunneridae</taxon>
        <taxon>Pentapetalae</taxon>
        <taxon>rosids</taxon>
        <taxon>fabids</taxon>
        <taxon>Fabales</taxon>
        <taxon>Fabaceae</taxon>
        <taxon>Papilionoideae</taxon>
        <taxon>50 kb inversion clade</taxon>
        <taxon>NPAAA clade</taxon>
        <taxon>Hologalegina</taxon>
        <taxon>IRL clade</taxon>
        <taxon>Trifolieae</taxon>
        <taxon>Trifolium</taxon>
    </lineage>
</organism>
<dbReference type="Gene3D" id="1.10.238.10">
    <property type="entry name" value="EF-hand"/>
    <property type="match status" value="2"/>
</dbReference>
<dbReference type="FunFam" id="1.10.238.10:FF:000003">
    <property type="entry name" value="Calmodulin A"/>
    <property type="match status" value="1"/>
</dbReference>
<feature type="domain" description="EF-hand" evidence="4">
    <location>
        <begin position="79"/>
        <end position="114"/>
    </location>
</feature>
<comment type="caution">
    <text evidence="5">The sequence shown here is derived from an EMBL/GenBank/DDBJ whole genome shotgun (WGS) entry which is preliminary data.</text>
</comment>
<dbReference type="AlphaFoldDB" id="A0A2K3MAR1"/>
<reference evidence="5 6" key="1">
    <citation type="journal article" date="2014" name="Am. J. Bot.">
        <title>Genome assembly and annotation for red clover (Trifolium pratense; Fabaceae).</title>
        <authorList>
            <person name="Istvanek J."/>
            <person name="Jaros M."/>
            <person name="Krenek A."/>
            <person name="Repkova J."/>
        </authorList>
    </citation>
    <scope>NUCLEOTIDE SEQUENCE [LARGE SCALE GENOMIC DNA]</scope>
    <source>
        <strain evidence="6">cv. Tatra</strain>
        <tissue evidence="5">Young leaves</tissue>
    </source>
</reference>
<dbReference type="SMART" id="SM00054">
    <property type="entry name" value="EFh"/>
    <property type="match status" value="3"/>
</dbReference>
<feature type="domain" description="EF-hand" evidence="4">
    <location>
        <begin position="4"/>
        <end position="39"/>
    </location>
</feature>
<accession>A0A2K3MAR1</accession>
<dbReference type="InterPro" id="IPR018247">
    <property type="entry name" value="EF_Hand_1_Ca_BS"/>
</dbReference>
<keyword evidence="2" id="KW-0677">Repeat</keyword>
<dbReference type="Pfam" id="PF13202">
    <property type="entry name" value="EF-hand_5"/>
    <property type="match status" value="1"/>
</dbReference>
<dbReference type="Pfam" id="PF13499">
    <property type="entry name" value="EF-hand_7"/>
    <property type="match status" value="1"/>
</dbReference>
<dbReference type="SUPFAM" id="SSF47473">
    <property type="entry name" value="EF-hand"/>
    <property type="match status" value="1"/>
</dbReference>
<dbReference type="PROSITE" id="PS50222">
    <property type="entry name" value="EF_HAND_2"/>
    <property type="match status" value="3"/>
</dbReference>
<dbReference type="PANTHER" id="PTHR10891">
    <property type="entry name" value="EF-HAND CALCIUM-BINDING DOMAIN CONTAINING PROTEIN"/>
    <property type="match status" value="1"/>
</dbReference>
<dbReference type="InterPro" id="IPR002048">
    <property type="entry name" value="EF_hand_dom"/>
</dbReference>
<proteinExistence type="predicted"/>
<keyword evidence="1" id="KW-0479">Metal-binding</keyword>
<feature type="domain" description="EF-hand" evidence="4">
    <location>
        <begin position="115"/>
        <end position="150"/>
    </location>
</feature>
<keyword evidence="3" id="KW-0106">Calcium</keyword>
<evidence type="ECO:0000256" key="3">
    <source>
        <dbReference type="ARBA" id="ARBA00022837"/>
    </source>
</evidence>
<dbReference type="GO" id="GO:0005509">
    <property type="term" value="F:calcium ion binding"/>
    <property type="evidence" value="ECO:0007669"/>
    <property type="project" value="InterPro"/>
</dbReference>
<evidence type="ECO:0000256" key="2">
    <source>
        <dbReference type="ARBA" id="ARBA00022737"/>
    </source>
</evidence>
<dbReference type="InterPro" id="IPR011992">
    <property type="entry name" value="EF-hand-dom_pair"/>
</dbReference>
<dbReference type="PROSITE" id="PS00018">
    <property type="entry name" value="EF_HAND_1"/>
    <property type="match status" value="2"/>
</dbReference>
<protein>
    <submittedName>
        <fullName evidence="5">Putative calcium-binding protein CML44-like</fullName>
    </submittedName>
</protein>
<dbReference type="Proteomes" id="UP000236291">
    <property type="component" value="Unassembled WGS sequence"/>
</dbReference>
<dbReference type="InterPro" id="IPR039647">
    <property type="entry name" value="EF_hand_pair_protein_CML-like"/>
</dbReference>
<dbReference type="EMBL" id="ASHM01054986">
    <property type="protein sequence ID" value="PNX87870.1"/>
    <property type="molecule type" value="Genomic_DNA"/>
</dbReference>
<name>A0A2K3MAR1_TRIPR</name>
<gene>
    <name evidence="5" type="ORF">L195_g043969</name>
</gene>
<evidence type="ECO:0000313" key="5">
    <source>
        <dbReference type="EMBL" id="PNX87870.1"/>
    </source>
</evidence>
<reference evidence="5 6" key="2">
    <citation type="journal article" date="2017" name="Front. Plant Sci.">
        <title>Gene Classification and Mining of Molecular Markers Useful in Red Clover (Trifolium pratense) Breeding.</title>
        <authorList>
            <person name="Istvanek J."/>
            <person name="Dluhosova J."/>
            <person name="Dluhos P."/>
            <person name="Patkova L."/>
            <person name="Nedelnik J."/>
            <person name="Repkova J."/>
        </authorList>
    </citation>
    <scope>NUCLEOTIDE SEQUENCE [LARGE SCALE GENOMIC DNA]</scope>
    <source>
        <strain evidence="6">cv. Tatra</strain>
        <tissue evidence="5">Young leaves</tissue>
    </source>
</reference>
<evidence type="ECO:0000313" key="6">
    <source>
        <dbReference type="Proteomes" id="UP000236291"/>
    </source>
</evidence>
<dbReference type="STRING" id="57577.A0A2K3MAR1"/>
<dbReference type="CDD" id="cd00051">
    <property type="entry name" value="EFh"/>
    <property type="match status" value="1"/>
</dbReference>
<sequence length="151" mass="17635">MCPLTPKELELIFEKLDINSDGFLTLEELNLSLERTGFKFSIEELESLVGKKSLDLSEFMFFYDSILNHKNGDVDEIEEIESDLLKAFKVFDLDGDGFITSQELEYVLKRLGMWDEEKDSRSMIYSYDTNLDGKLDFKEFKNMMLLTQQPI</sequence>
<evidence type="ECO:0000259" key="4">
    <source>
        <dbReference type="PROSITE" id="PS50222"/>
    </source>
</evidence>
<evidence type="ECO:0000256" key="1">
    <source>
        <dbReference type="ARBA" id="ARBA00022723"/>
    </source>
</evidence>